<dbReference type="Proteomes" id="UP001549047">
    <property type="component" value="Unassembled WGS sequence"/>
</dbReference>
<evidence type="ECO:0000313" key="3">
    <source>
        <dbReference type="EMBL" id="MET3615214.1"/>
    </source>
</evidence>
<dbReference type="PIRSF" id="PIRSF032126">
    <property type="entry name" value="F0F1_ATP_synthase_subunit_I"/>
    <property type="match status" value="1"/>
</dbReference>
<dbReference type="InterPro" id="IPR032820">
    <property type="entry name" value="ATPase_put"/>
</dbReference>
<organism evidence="3 4">
    <name type="scientific">Rhizobium aquaticum</name>
    <dbReference type="NCBI Taxonomy" id="1549636"/>
    <lineage>
        <taxon>Bacteria</taxon>
        <taxon>Pseudomonadati</taxon>
        <taxon>Pseudomonadota</taxon>
        <taxon>Alphaproteobacteria</taxon>
        <taxon>Hyphomicrobiales</taxon>
        <taxon>Rhizobiaceae</taxon>
        <taxon>Rhizobium/Agrobacterium group</taxon>
        <taxon>Rhizobium</taxon>
    </lineage>
</organism>
<comment type="similarity">
    <text evidence="1">Belongs to the bacterial AtpI family.</text>
</comment>
<keyword evidence="1" id="KW-0375">Hydrogen ion transport</keyword>
<evidence type="ECO:0000313" key="4">
    <source>
        <dbReference type="Proteomes" id="UP001549047"/>
    </source>
</evidence>
<keyword evidence="1 2" id="KW-0472">Membrane</keyword>
<keyword evidence="4" id="KW-1185">Reference proteome</keyword>
<keyword evidence="1" id="KW-0406">Ion transport</keyword>
<feature type="transmembrane region" description="Helical" evidence="2">
    <location>
        <begin position="47"/>
        <end position="65"/>
    </location>
</feature>
<dbReference type="RefSeq" id="WP_354557695.1">
    <property type="nucleotide sequence ID" value="NZ_JBEPMB010000006.1"/>
</dbReference>
<name>A0ABV2J5U9_9HYPH</name>
<protein>
    <recommendedName>
        <fullName evidence="1">ATP synthase protein I</fullName>
    </recommendedName>
</protein>
<keyword evidence="2" id="KW-1133">Transmembrane helix</keyword>
<comment type="caution">
    <text evidence="3">The sequence shown here is derived from an EMBL/GenBank/DDBJ whole genome shotgun (WGS) entry which is preliminary data.</text>
</comment>
<keyword evidence="1" id="KW-0813">Transport</keyword>
<dbReference type="EMBL" id="JBEPMB010000006">
    <property type="protein sequence ID" value="MET3615214.1"/>
    <property type="molecule type" value="Genomic_DNA"/>
</dbReference>
<gene>
    <name evidence="3" type="ORF">ABID16_003557</name>
</gene>
<dbReference type="Pfam" id="PF09527">
    <property type="entry name" value="ATPase_gene1"/>
    <property type="match status" value="1"/>
</dbReference>
<comment type="function">
    <text evidence="1">A possible function for this protein is to guide the assembly of the membrane sector of the ATPase enzyme complex.</text>
</comment>
<keyword evidence="2" id="KW-0812">Transmembrane</keyword>
<feature type="transmembrane region" description="Helical" evidence="2">
    <location>
        <begin position="77"/>
        <end position="100"/>
    </location>
</feature>
<evidence type="ECO:0000256" key="2">
    <source>
        <dbReference type="SAM" id="Phobius"/>
    </source>
</evidence>
<evidence type="ECO:0000256" key="1">
    <source>
        <dbReference type="PIRNR" id="PIRNR032126"/>
    </source>
</evidence>
<dbReference type="InterPro" id="IPR016989">
    <property type="entry name" value="Atp1_alphaprobac"/>
</dbReference>
<sequence>MDDGEDGLDRRLNELGERLAERKTAADRAGDKARGADKSAYSQAIKVSSEFIAGVLVGALIGYLVDTLAGTGPWGMIVFLLLGFCAAVLNVMRALGVVATPQPRKRDDRK</sequence>
<proteinExistence type="inferred from homology"/>
<accession>A0ABV2J5U9</accession>
<reference evidence="3 4" key="1">
    <citation type="submission" date="2024-06" db="EMBL/GenBank/DDBJ databases">
        <title>Genomic Encyclopedia of Type Strains, Phase IV (KMG-IV): sequencing the most valuable type-strain genomes for metagenomic binning, comparative biology and taxonomic classification.</title>
        <authorList>
            <person name="Goeker M."/>
        </authorList>
    </citation>
    <scope>NUCLEOTIDE SEQUENCE [LARGE SCALE GENOMIC DNA]</scope>
    <source>
        <strain evidence="3 4">DSM 29780</strain>
    </source>
</reference>